<dbReference type="Gene3D" id="3.40.1350.10">
    <property type="match status" value="1"/>
</dbReference>
<dbReference type="SUPFAM" id="SSF52980">
    <property type="entry name" value="Restriction endonuclease-like"/>
    <property type="match status" value="1"/>
</dbReference>
<dbReference type="GO" id="GO:0003677">
    <property type="term" value="F:DNA binding"/>
    <property type="evidence" value="ECO:0007669"/>
    <property type="project" value="InterPro"/>
</dbReference>
<reference evidence="5" key="1">
    <citation type="submission" date="2017-11" db="EMBL/GenBank/DDBJ databases">
        <authorList>
            <person name="Kuznetsova I."/>
            <person name="Sazanova A."/>
            <person name="Chirak E."/>
            <person name="Safronova V."/>
            <person name="Willems A."/>
        </authorList>
    </citation>
    <scope>NUCLEOTIDE SEQUENCE [LARGE SCALE GENOMIC DNA]</scope>
    <source>
        <strain evidence="5">PEPV15</strain>
    </source>
</reference>
<dbReference type="OrthoDB" id="9803736at2"/>
<sequence>MTIPDYQSLMLTVLKAAANKAVRVPDLEDLAADEFRMNADERQQLLPSGRQRMLANRLHWAKFYLLKAGLLSTPQRGQFIATDAGRLLLASKPARIDNEQLKKYPSFQAFIAASKSSLSQRDENLPSFTEQDSHPQSPDDQIETAYASLLGALQEELLERILASSPSFFEGLIVDLLIAMGYGGSHQDAARKLGRTGDGGVDGVINEDRLGLDRIYVQAKRYQIGSAIHTPTVNAFVGSLEGFKASKGVFVTTSRFSEGARTYVRSISKSVILIDGKQLVDLMIEHNVGVRVHRTLQFKRLDEDFFSDEE</sequence>
<comment type="caution">
    <text evidence="4">The sequence shown here is derived from an EMBL/GenBank/DDBJ whole genome shotgun (WGS) entry which is preliminary data.</text>
</comment>
<keyword evidence="4" id="KW-0255">Endonuclease</keyword>
<evidence type="ECO:0000259" key="3">
    <source>
        <dbReference type="Pfam" id="PF14338"/>
    </source>
</evidence>
<dbReference type="GO" id="GO:0015666">
    <property type="term" value="F:restriction endodeoxyribonuclease activity"/>
    <property type="evidence" value="ECO:0007669"/>
    <property type="project" value="TreeGrafter"/>
</dbReference>
<dbReference type="PANTHER" id="PTHR30015:SF7">
    <property type="entry name" value="TYPE IV METHYL-DIRECTED RESTRICTION ENZYME ECOKMRR"/>
    <property type="match status" value="1"/>
</dbReference>
<dbReference type="InterPro" id="IPR052906">
    <property type="entry name" value="Type_IV_Methyl-Rstrct_Enzyme"/>
</dbReference>
<evidence type="ECO:0000259" key="2">
    <source>
        <dbReference type="Pfam" id="PF04471"/>
    </source>
</evidence>
<feature type="region of interest" description="Disordered" evidence="1">
    <location>
        <begin position="121"/>
        <end position="140"/>
    </location>
</feature>
<keyword evidence="4" id="KW-0540">Nuclease</keyword>
<dbReference type="Pfam" id="PF04471">
    <property type="entry name" value="Mrr_cat"/>
    <property type="match status" value="1"/>
</dbReference>
<dbReference type="InterPro" id="IPR011335">
    <property type="entry name" value="Restrct_endonuc-II-like"/>
</dbReference>
<proteinExistence type="predicted"/>
<dbReference type="Pfam" id="PF14338">
    <property type="entry name" value="Mrr_N"/>
    <property type="match status" value="1"/>
</dbReference>
<evidence type="ECO:0000313" key="5">
    <source>
        <dbReference type="Proteomes" id="UP000241158"/>
    </source>
</evidence>
<dbReference type="GO" id="GO:0009307">
    <property type="term" value="P:DNA restriction-modification system"/>
    <property type="evidence" value="ECO:0007669"/>
    <property type="project" value="InterPro"/>
</dbReference>
<evidence type="ECO:0000256" key="1">
    <source>
        <dbReference type="SAM" id="MobiDB-lite"/>
    </source>
</evidence>
<feature type="domain" description="Restriction system protein Mrr-like N-terminal" evidence="3">
    <location>
        <begin position="6"/>
        <end position="90"/>
    </location>
</feature>
<keyword evidence="5" id="KW-1185">Reference proteome</keyword>
<name>A0A2P7AZF1_9HYPH</name>
<dbReference type="InterPro" id="IPR011856">
    <property type="entry name" value="tRNA_endonuc-like_dom_sf"/>
</dbReference>
<feature type="compositionally biased region" description="Polar residues" evidence="1">
    <location>
        <begin position="126"/>
        <end position="139"/>
    </location>
</feature>
<evidence type="ECO:0000313" key="4">
    <source>
        <dbReference type="EMBL" id="PSH59605.1"/>
    </source>
</evidence>
<dbReference type="InterPro" id="IPR007560">
    <property type="entry name" value="Restrct_endonuc_IV_Mrr"/>
</dbReference>
<protein>
    <submittedName>
        <fullName evidence="4">Restriction endonuclease</fullName>
    </submittedName>
</protein>
<feature type="domain" description="Restriction endonuclease type IV Mrr" evidence="2">
    <location>
        <begin position="163"/>
        <end position="283"/>
    </location>
</feature>
<dbReference type="RefSeq" id="WP_106715943.1">
    <property type="nucleotide sequence ID" value="NZ_JACHXT010000002.1"/>
</dbReference>
<keyword evidence="4" id="KW-0378">Hydrolase</keyword>
<dbReference type="EMBL" id="PGGN01000001">
    <property type="protein sequence ID" value="PSH59605.1"/>
    <property type="molecule type" value="Genomic_DNA"/>
</dbReference>
<dbReference type="AlphaFoldDB" id="A0A2P7AZF1"/>
<gene>
    <name evidence="4" type="ORF">CU100_02170</name>
</gene>
<dbReference type="InterPro" id="IPR025745">
    <property type="entry name" value="Mrr-like_N_dom"/>
</dbReference>
<organism evidence="4 5">
    <name type="scientific">Phyllobacterium endophyticum</name>
    <dbReference type="NCBI Taxonomy" id="1149773"/>
    <lineage>
        <taxon>Bacteria</taxon>
        <taxon>Pseudomonadati</taxon>
        <taxon>Pseudomonadota</taxon>
        <taxon>Alphaproteobacteria</taxon>
        <taxon>Hyphomicrobiales</taxon>
        <taxon>Phyllobacteriaceae</taxon>
        <taxon>Phyllobacterium</taxon>
    </lineage>
</organism>
<accession>A0A2P7AZF1</accession>
<dbReference type="Proteomes" id="UP000241158">
    <property type="component" value="Unassembled WGS sequence"/>
</dbReference>
<dbReference type="PANTHER" id="PTHR30015">
    <property type="entry name" value="MRR RESTRICTION SYSTEM PROTEIN"/>
    <property type="match status" value="1"/>
</dbReference>